<proteinExistence type="predicted"/>
<evidence type="ECO:0000313" key="2">
    <source>
        <dbReference type="EMBL" id="GGN49339.1"/>
    </source>
</evidence>
<dbReference type="Pfam" id="PF05239">
    <property type="entry name" value="PRC"/>
    <property type="match status" value="1"/>
</dbReference>
<dbReference type="InterPro" id="IPR027275">
    <property type="entry name" value="PRC-brl_dom"/>
</dbReference>
<dbReference type="PANTHER" id="PTHR40061">
    <property type="entry name" value="SPORULATION PROTEIN YLMC-RELATED"/>
    <property type="match status" value="1"/>
</dbReference>
<dbReference type="SUPFAM" id="SSF50346">
    <property type="entry name" value="PRC-barrel domain"/>
    <property type="match status" value="1"/>
</dbReference>
<reference evidence="2" key="2">
    <citation type="submission" date="2020-09" db="EMBL/GenBank/DDBJ databases">
        <authorList>
            <person name="Sun Q."/>
            <person name="Ohkuma M."/>
        </authorList>
    </citation>
    <scope>NUCLEOTIDE SEQUENCE</scope>
    <source>
        <strain evidence="2">JCM 17251</strain>
    </source>
</reference>
<evidence type="ECO:0000313" key="3">
    <source>
        <dbReference type="Proteomes" id="UP000624041"/>
    </source>
</evidence>
<dbReference type="InterPro" id="IPR014238">
    <property type="entry name" value="Spore_YlmC/YmxH"/>
</dbReference>
<gene>
    <name evidence="2" type="ORF">GCM10007971_01800</name>
</gene>
<feature type="domain" description="PRC-barrel" evidence="1">
    <location>
        <begin position="1"/>
        <end position="81"/>
    </location>
</feature>
<name>A0A917XQT6_9BACI</name>
<dbReference type="PANTHER" id="PTHR40061:SF1">
    <property type="entry name" value="SPORULATION PROTEIN YLMC-RELATED"/>
    <property type="match status" value="1"/>
</dbReference>
<dbReference type="InterPro" id="IPR011033">
    <property type="entry name" value="PRC_barrel-like_sf"/>
</dbReference>
<dbReference type="Gene3D" id="2.30.30.240">
    <property type="entry name" value="PRC-barrel domain"/>
    <property type="match status" value="1"/>
</dbReference>
<accession>A0A917XQT6</accession>
<organism evidence="2 3">
    <name type="scientific">Oceanobacillus indicireducens</name>
    <dbReference type="NCBI Taxonomy" id="1004261"/>
    <lineage>
        <taxon>Bacteria</taxon>
        <taxon>Bacillati</taxon>
        <taxon>Bacillota</taxon>
        <taxon>Bacilli</taxon>
        <taxon>Bacillales</taxon>
        <taxon>Bacillaceae</taxon>
        <taxon>Oceanobacillus</taxon>
    </lineage>
</organism>
<comment type="caution">
    <text evidence="2">The sequence shown here is derived from an EMBL/GenBank/DDBJ whole genome shotgun (WGS) entry which is preliminary data.</text>
</comment>
<keyword evidence="3" id="KW-1185">Reference proteome</keyword>
<reference evidence="2" key="1">
    <citation type="journal article" date="2014" name="Int. J. Syst. Evol. Microbiol.">
        <title>Complete genome sequence of Corynebacterium casei LMG S-19264T (=DSM 44701T), isolated from a smear-ripened cheese.</title>
        <authorList>
            <consortium name="US DOE Joint Genome Institute (JGI-PGF)"/>
            <person name="Walter F."/>
            <person name="Albersmeier A."/>
            <person name="Kalinowski J."/>
            <person name="Ruckert C."/>
        </authorList>
    </citation>
    <scope>NUCLEOTIDE SEQUENCE</scope>
    <source>
        <strain evidence="2">JCM 17251</strain>
    </source>
</reference>
<dbReference type="Proteomes" id="UP000624041">
    <property type="component" value="Unassembled WGS sequence"/>
</dbReference>
<protein>
    <recommendedName>
        <fullName evidence="1">PRC-barrel domain-containing protein</fullName>
    </recommendedName>
</protein>
<dbReference type="EMBL" id="BMOS01000001">
    <property type="protein sequence ID" value="GGN49339.1"/>
    <property type="molecule type" value="Genomic_DNA"/>
</dbReference>
<sequence length="86" mass="9740">MIRLSELQMKEVISVVDGRRLGFIIDLEIDVRTGRIIALILADRDTKGGFFGKAEEVQVLWKQILRIGTDVILVKESSDQQTLMLP</sequence>
<dbReference type="RefSeq" id="WP_188855653.1">
    <property type="nucleotide sequence ID" value="NZ_BMOS01000001.1"/>
</dbReference>
<dbReference type="AlphaFoldDB" id="A0A917XQT6"/>
<dbReference type="NCBIfam" id="TIGR02888">
    <property type="entry name" value="spore_YlmC_YmxH"/>
    <property type="match status" value="1"/>
</dbReference>
<evidence type="ECO:0000259" key="1">
    <source>
        <dbReference type="Pfam" id="PF05239"/>
    </source>
</evidence>